<protein>
    <submittedName>
        <fullName evidence="1">Uncharacterized protein</fullName>
    </submittedName>
</protein>
<comment type="caution">
    <text evidence="1">The sequence shown here is derived from an EMBL/GenBank/DDBJ whole genome shotgun (WGS) entry which is preliminary data.</text>
</comment>
<accession>A0A0F9F823</accession>
<dbReference type="EMBL" id="LAZR01024583">
    <property type="protein sequence ID" value="KKL74656.1"/>
    <property type="molecule type" value="Genomic_DNA"/>
</dbReference>
<gene>
    <name evidence="1" type="ORF">LCGC14_2062760</name>
</gene>
<name>A0A0F9F823_9ZZZZ</name>
<dbReference type="AlphaFoldDB" id="A0A0F9F823"/>
<proteinExistence type="predicted"/>
<reference evidence="1" key="1">
    <citation type="journal article" date="2015" name="Nature">
        <title>Complex archaea that bridge the gap between prokaryotes and eukaryotes.</title>
        <authorList>
            <person name="Spang A."/>
            <person name="Saw J.H."/>
            <person name="Jorgensen S.L."/>
            <person name="Zaremba-Niedzwiedzka K."/>
            <person name="Martijn J."/>
            <person name="Lind A.E."/>
            <person name="van Eijk R."/>
            <person name="Schleper C."/>
            <person name="Guy L."/>
            <person name="Ettema T.J."/>
        </authorList>
    </citation>
    <scope>NUCLEOTIDE SEQUENCE</scope>
</reference>
<organism evidence="1">
    <name type="scientific">marine sediment metagenome</name>
    <dbReference type="NCBI Taxonomy" id="412755"/>
    <lineage>
        <taxon>unclassified sequences</taxon>
        <taxon>metagenomes</taxon>
        <taxon>ecological metagenomes</taxon>
    </lineage>
</organism>
<sequence>MNILNICWTGPGCRIVLFRRVDIVLRRSLRFRIWKRGSRYWWLWAFDLGPVRVELAHCIPPN</sequence>
<evidence type="ECO:0000313" key="1">
    <source>
        <dbReference type="EMBL" id="KKL74656.1"/>
    </source>
</evidence>